<feature type="compositionally biased region" description="Polar residues" evidence="9">
    <location>
        <begin position="15"/>
        <end position="39"/>
    </location>
</feature>
<dbReference type="GO" id="GO:0031505">
    <property type="term" value="P:fungal-type cell wall organization"/>
    <property type="evidence" value="ECO:0007669"/>
    <property type="project" value="TreeGrafter"/>
</dbReference>
<evidence type="ECO:0000256" key="8">
    <source>
        <dbReference type="ARBA" id="ARBA00023316"/>
    </source>
</evidence>
<proteinExistence type="inferred from homology"/>
<dbReference type="Proteomes" id="UP000002748">
    <property type="component" value="Unassembled WGS sequence"/>
</dbReference>
<dbReference type="AlphaFoldDB" id="J6F2J7"/>
<feature type="region of interest" description="Disordered" evidence="9">
    <location>
        <begin position="1"/>
        <end position="43"/>
    </location>
</feature>
<dbReference type="PANTHER" id="PTHR31361:SF15">
    <property type="entry name" value="GH16 DOMAIN-CONTAINING PROTEIN"/>
    <property type="match status" value="1"/>
</dbReference>
<accession>J6F2J7</accession>
<keyword evidence="6 10" id="KW-0472">Membrane</keyword>
<dbReference type="PANTHER" id="PTHR31361">
    <property type="entry name" value="BETA-GLUCAN SYNTHESIS-ASSOCIATED PROTEIN KRE6-RELATED"/>
    <property type="match status" value="1"/>
</dbReference>
<evidence type="ECO:0000259" key="11">
    <source>
        <dbReference type="PROSITE" id="PS51762"/>
    </source>
</evidence>
<dbReference type="GO" id="GO:0005886">
    <property type="term" value="C:plasma membrane"/>
    <property type="evidence" value="ECO:0007669"/>
    <property type="project" value="TreeGrafter"/>
</dbReference>
<dbReference type="FunFam" id="2.60.120.200:FF:000135">
    <property type="entry name" value="Related to KRE6-glucan synthase subunit"/>
    <property type="match status" value="1"/>
</dbReference>
<evidence type="ECO:0000256" key="6">
    <source>
        <dbReference type="ARBA" id="ARBA00023136"/>
    </source>
</evidence>
<dbReference type="Pfam" id="PF03935">
    <property type="entry name" value="SKN1_KRE6_Sbg1"/>
    <property type="match status" value="1"/>
</dbReference>
<evidence type="ECO:0000256" key="10">
    <source>
        <dbReference type="SAM" id="Phobius"/>
    </source>
</evidence>
<dbReference type="InterPro" id="IPR005629">
    <property type="entry name" value="Skn1/Kre6/Sbg1"/>
</dbReference>
<feature type="domain" description="GH16" evidence="11">
    <location>
        <begin position="206"/>
        <end position="594"/>
    </location>
</feature>
<dbReference type="SUPFAM" id="SSF49899">
    <property type="entry name" value="Concanavalin A-like lectins/glucanases"/>
    <property type="match status" value="1"/>
</dbReference>
<name>J6F2J7_TRIAS</name>
<sequence length="635" mass="70501">MSVPTPPQSPRQPMDYSQPSLQQRYGPTASANQVPSTASLLGDDLHEPRSLYRLSAQSSGSRMSGMTAGTRLSSMTAGTRLSVPYSAASYDSRPMSAISGAGWGWNDPEADDYLHNPDPKRDRKAGSIFTVRGVTNIGCLFVLLLCLITLFAGYPIITAFTDKQQAKNGAFNLGGVNASGQVPLIENFPKMIDDDTPDDVKNDVRIGYDGHEYTLVFSDEFEKPGRTFYHGDDPFWEAVDFHYWPTGDLEWYDPEMITTENGHLKITLLQERTHDLNFRSGMLQSWNKLCFQWSYYMEVAVVLPGTSKVGGFWPGVWTMGNLGRPGYGGTTDGLWPYTYDSCDVGTLWAQVWPNGTDPQAATYTGGGENGQLSSCTCKGEDHPGPSHDVGRGAPEVDLIEAQIWTDSGTGTMSQSFQVAPFDDYYQFKNHTSDQDVASNDVYVENLLRNNDEANFRPDRPSETAWNPYLGGPLQQAVSGLTSVPSDVYYEHDEPRFNTYGVYLVRYPFASANKTGVEVYADPNDRENGGHITWMANGKKSWTVRPSAVRANDKTQIGQRLIPEEPMTMAVDVAHMHFPNYMLVDYVRVWQRKEGKIGCDPADHPTAKYIADHPDIYNNANITTWKQAGYKPVVSG</sequence>
<dbReference type="EMBL" id="ALBS01000171">
    <property type="protein sequence ID" value="EJT49417.1"/>
    <property type="molecule type" value="Genomic_DNA"/>
</dbReference>
<evidence type="ECO:0000256" key="4">
    <source>
        <dbReference type="ARBA" id="ARBA00022968"/>
    </source>
</evidence>
<feature type="compositionally biased region" description="Pro residues" evidence="9">
    <location>
        <begin position="1"/>
        <end position="10"/>
    </location>
</feature>
<reference evidence="12 13" key="1">
    <citation type="journal article" date="2012" name="Eukaryot. Cell">
        <title>Draft genome sequence of CBS 2479, the standard type strain of Trichosporon asahii.</title>
        <authorList>
            <person name="Yang R.Y."/>
            <person name="Li H.T."/>
            <person name="Zhu H."/>
            <person name="Zhou G.P."/>
            <person name="Wang M."/>
            <person name="Wang L."/>
        </authorList>
    </citation>
    <scope>NUCLEOTIDE SEQUENCE [LARGE SCALE GENOMIC DNA]</scope>
    <source>
        <strain evidence="13">ATCC 90039 / CBS 2479 / JCM 2466 / KCTC 7840 / NCYC 2677 / UAMH 7654</strain>
    </source>
</reference>
<dbReference type="Gene3D" id="2.60.120.200">
    <property type="match status" value="1"/>
</dbReference>
<dbReference type="GeneID" id="25984953"/>
<feature type="transmembrane region" description="Helical" evidence="10">
    <location>
        <begin position="133"/>
        <end position="157"/>
    </location>
</feature>
<dbReference type="VEuPathDB" id="FungiDB:A1Q1_01439"/>
<evidence type="ECO:0000256" key="1">
    <source>
        <dbReference type="ARBA" id="ARBA00004606"/>
    </source>
</evidence>
<keyword evidence="4" id="KW-0735">Signal-anchor</keyword>
<keyword evidence="8" id="KW-0961">Cell wall biogenesis/degradation</keyword>
<gene>
    <name evidence="12" type="ORF">A1Q1_01439</name>
</gene>
<evidence type="ECO:0000313" key="13">
    <source>
        <dbReference type="Proteomes" id="UP000002748"/>
    </source>
</evidence>
<dbReference type="KEGG" id="tasa:A1Q1_01439"/>
<protein>
    <submittedName>
        <fullName evidence="12">Beta-glucan synthesis-associated protein SKN1</fullName>
    </submittedName>
</protein>
<dbReference type="RefSeq" id="XP_014179953.1">
    <property type="nucleotide sequence ID" value="XM_014324478.1"/>
</dbReference>
<organism evidence="12 13">
    <name type="scientific">Trichosporon asahii var. asahii (strain ATCC 90039 / CBS 2479 / JCM 2466 / KCTC 7840 / NBRC 103889/ NCYC 2677 / UAMH 7654)</name>
    <name type="common">Yeast</name>
    <dbReference type="NCBI Taxonomy" id="1186058"/>
    <lineage>
        <taxon>Eukaryota</taxon>
        <taxon>Fungi</taxon>
        <taxon>Dikarya</taxon>
        <taxon>Basidiomycota</taxon>
        <taxon>Agaricomycotina</taxon>
        <taxon>Tremellomycetes</taxon>
        <taxon>Trichosporonales</taxon>
        <taxon>Trichosporonaceae</taxon>
        <taxon>Trichosporon</taxon>
    </lineage>
</organism>
<comment type="caution">
    <text evidence="12">The sequence shown here is derived from an EMBL/GenBank/DDBJ whole genome shotgun (WGS) entry which is preliminary data.</text>
</comment>
<comment type="similarity">
    <text evidence="2">Belongs to the SKN1/KRE6 family.</text>
</comment>
<keyword evidence="5 10" id="KW-1133">Transmembrane helix</keyword>
<dbReference type="PROSITE" id="PS51762">
    <property type="entry name" value="GH16_2"/>
    <property type="match status" value="1"/>
</dbReference>
<keyword evidence="3 10" id="KW-0812">Transmembrane</keyword>
<dbReference type="GO" id="GO:0015926">
    <property type="term" value="F:glucosidase activity"/>
    <property type="evidence" value="ECO:0007669"/>
    <property type="project" value="TreeGrafter"/>
</dbReference>
<dbReference type="OrthoDB" id="412647at2759"/>
<keyword evidence="7" id="KW-0325">Glycoprotein</keyword>
<evidence type="ECO:0000313" key="12">
    <source>
        <dbReference type="EMBL" id="EJT49417.1"/>
    </source>
</evidence>
<dbReference type="GO" id="GO:0005789">
    <property type="term" value="C:endoplasmic reticulum membrane"/>
    <property type="evidence" value="ECO:0007669"/>
    <property type="project" value="TreeGrafter"/>
</dbReference>
<dbReference type="InterPro" id="IPR000757">
    <property type="entry name" value="Beta-glucanase-like"/>
</dbReference>
<evidence type="ECO:0000256" key="3">
    <source>
        <dbReference type="ARBA" id="ARBA00022692"/>
    </source>
</evidence>
<evidence type="ECO:0000256" key="7">
    <source>
        <dbReference type="ARBA" id="ARBA00023180"/>
    </source>
</evidence>
<evidence type="ECO:0000256" key="2">
    <source>
        <dbReference type="ARBA" id="ARBA00010962"/>
    </source>
</evidence>
<dbReference type="GO" id="GO:0006078">
    <property type="term" value="P:(1-&gt;6)-beta-D-glucan biosynthetic process"/>
    <property type="evidence" value="ECO:0007669"/>
    <property type="project" value="TreeGrafter"/>
</dbReference>
<comment type="subcellular location">
    <subcellularLocation>
        <location evidence="1">Membrane</location>
        <topology evidence="1">Single-pass type II membrane protein</topology>
    </subcellularLocation>
</comment>
<evidence type="ECO:0000256" key="5">
    <source>
        <dbReference type="ARBA" id="ARBA00022989"/>
    </source>
</evidence>
<dbReference type="HOGENOM" id="CLU_010811_4_3_1"/>
<dbReference type="InterPro" id="IPR013320">
    <property type="entry name" value="ConA-like_dom_sf"/>
</dbReference>
<evidence type="ECO:0000256" key="9">
    <source>
        <dbReference type="SAM" id="MobiDB-lite"/>
    </source>
</evidence>